<keyword evidence="2" id="KW-0175">Coiled coil</keyword>
<accession>A0A7M7NHL9</accession>
<dbReference type="Gene3D" id="1.10.555.10">
    <property type="entry name" value="Rho GTPase activation protein"/>
    <property type="match status" value="1"/>
</dbReference>
<evidence type="ECO:0000256" key="3">
    <source>
        <dbReference type="SAM" id="MobiDB-lite"/>
    </source>
</evidence>
<dbReference type="PANTHER" id="PTHR15228">
    <property type="entry name" value="SPERMATHECAL PHYSIOLOGY VARIANT"/>
    <property type="match status" value="1"/>
</dbReference>
<name>A0A7M7NHL9_STRPU</name>
<keyword evidence="1" id="KW-0343">GTPase activation</keyword>
<dbReference type="PROSITE" id="PS50238">
    <property type="entry name" value="RHOGAP"/>
    <property type="match status" value="1"/>
</dbReference>
<feature type="compositionally biased region" description="Polar residues" evidence="3">
    <location>
        <begin position="475"/>
        <end position="492"/>
    </location>
</feature>
<feature type="domain" description="PH" evidence="4">
    <location>
        <begin position="14"/>
        <end position="118"/>
    </location>
</feature>
<dbReference type="InParanoid" id="A0A7M7NHL9"/>
<evidence type="ECO:0000259" key="5">
    <source>
        <dbReference type="PROSITE" id="PS50238"/>
    </source>
</evidence>
<dbReference type="GO" id="GO:0051058">
    <property type="term" value="P:negative regulation of small GTPase mediated signal transduction"/>
    <property type="evidence" value="ECO:0000318"/>
    <property type="project" value="GO_Central"/>
</dbReference>
<dbReference type="OrthoDB" id="185175at2759"/>
<feature type="domain" description="Rho-GAP" evidence="5">
    <location>
        <begin position="123"/>
        <end position="318"/>
    </location>
</feature>
<evidence type="ECO:0000256" key="1">
    <source>
        <dbReference type="ARBA" id="ARBA00022468"/>
    </source>
</evidence>
<dbReference type="PANTHER" id="PTHR15228:SF24">
    <property type="entry name" value="RHO-GAP DOMAIN-CONTAINING PROTEIN"/>
    <property type="match status" value="1"/>
</dbReference>
<dbReference type="RefSeq" id="XP_030835759.1">
    <property type="nucleotide sequence ID" value="XM_030979899.1"/>
</dbReference>
<dbReference type="Pfam" id="PF00620">
    <property type="entry name" value="RhoGAP"/>
    <property type="match status" value="1"/>
</dbReference>
<keyword evidence="7" id="KW-1185">Reference proteome</keyword>
<dbReference type="GO" id="GO:0007165">
    <property type="term" value="P:signal transduction"/>
    <property type="evidence" value="ECO:0007669"/>
    <property type="project" value="InterPro"/>
</dbReference>
<dbReference type="SMART" id="SM00233">
    <property type="entry name" value="PH"/>
    <property type="match status" value="1"/>
</dbReference>
<evidence type="ECO:0000313" key="6">
    <source>
        <dbReference type="EnsemblMetazoa" id="XP_030835759"/>
    </source>
</evidence>
<dbReference type="GO" id="GO:0005096">
    <property type="term" value="F:GTPase activator activity"/>
    <property type="evidence" value="ECO:0000318"/>
    <property type="project" value="GO_Central"/>
</dbReference>
<dbReference type="AlphaFoldDB" id="A0A7M7NHL9"/>
<evidence type="ECO:0000313" key="7">
    <source>
        <dbReference type="Proteomes" id="UP000007110"/>
    </source>
</evidence>
<dbReference type="SUPFAM" id="SSF48350">
    <property type="entry name" value="GTPase activation domain, GAP"/>
    <property type="match status" value="1"/>
</dbReference>
<dbReference type="InterPro" id="IPR011993">
    <property type="entry name" value="PH-like_dom_sf"/>
</dbReference>
<evidence type="ECO:0000256" key="2">
    <source>
        <dbReference type="SAM" id="Coils"/>
    </source>
</evidence>
<sequence length="666" mass="76587">MPHHIDNPPFNRKDAILSGWLISRIPSLIPFRPWRQYWFVLTNDRIHYFKHAGSVPLHGCRMISRTSKDPEEPLGFVLEIKPRKNPEQPDILGKPFMMCSPKQAELDIWEREIRKLRGGVFGQSLEDTILNESEEFTREIPLVVERCVQQLRATGLHEEGIFRLNGRTSMIQELQDIFDGGNVPDFEAYGASSHTVASLMKRYFQYLPEPLIPWRHCRYFIPAMSRLQECEEDGRRQLVVQLALLPKVNYNLLKYLCRFLHEVHKFEAHNKMGLGNLANIFAPHILRPQHAEGNFLLGSTALSLQLVHYLIRNQDKVFPPISTIQMHCAMTTKDYLKHERLAKECAKRASLQESKYLNQALPLPDEEPVLRTKRALRPREITQQEEEEDMTNYVNTDLTDNDIETSLLDCSVHSIYENLELPTNSTQHSVSLIESLKSRISEVPPKPRAYTEHKAKRYGVSYRDPSSIMPAPYNGQKSSSYTNGTSQLAKPSTSPPKEEFFGRGKKPKVIKGDVHSQLQQGTTYQNIELGSSVPNGKEARHTNGDILIKPLPELPPKYGEHIHNSVPKMVGDYSNESFNVPYANNLKIPHLINGEVTGHMQGLRNKLRQKDDELSKIRKSMDRMKKEIESMKLKVNVEESARLNAEGENQQLHIELEYLRRCLSNR</sequence>
<reference evidence="6" key="2">
    <citation type="submission" date="2021-01" db="UniProtKB">
        <authorList>
            <consortium name="EnsemblMetazoa"/>
        </authorList>
    </citation>
    <scope>IDENTIFICATION</scope>
</reference>
<dbReference type="GeneID" id="582939"/>
<evidence type="ECO:0000259" key="4">
    <source>
        <dbReference type="PROSITE" id="PS50003"/>
    </source>
</evidence>
<dbReference type="Pfam" id="PF00169">
    <property type="entry name" value="PH"/>
    <property type="match status" value="1"/>
</dbReference>
<dbReference type="Gene3D" id="2.30.29.30">
    <property type="entry name" value="Pleckstrin-homology domain (PH domain)/Phosphotyrosine-binding domain (PTB)"/>
    <property type="match status" value="1"/>
</dbReference>
<dbReference type="InterPro" id="IPR000198">
    <property type="entry name" value="RhoGAP_dom"/>
</dbReference>
<evidence type="ECO:0008006" key="8">
    <source>
        <dbReference type="Google" id="ProtNLM"/>
    </source>
</evidence>
<feature type="region of interest" description="Disordered" evidence="3">
    <location>
        <begin position="475"/>
        <end position="504"/>
    </location>
</feature>
<dbReference type="Proteomes" id="UP000007110">
    <property type="component" value="Unassembled WGS sequence"/>
</dbReference>
<proteinExistence type="predicted"/>
<dbReference type="InterPro" id="IPR008936">
    <property type="entry name" value="Rho_GTPase_activation_prot"/>
</dbReference>
<dbReference type="EnsemblMetazoa" id="XM_030979899">
    <property type="protein sequence ID" value="XP_030835759"/>
    <property type="gene ID" value="LOC582939"/>
</dbReference>
<organism evidence="6 7">
    <name type="scientific">Strongylocentrotus purpuratus</name>
    <name type="common">Purple sea urchin</name>
    <dbReference type="NCBI Taxonomy" id="7668"/>
    <lineage>
        <taxon>Eukaryota</taxon>
        <taxon>Metazoa</taxon>
        <taxon>Echinodermata</taxon>
        <taxon>Eleutherozoa</taxon>
        <taxon>Echinozoa</taxon>
        <taxon>Echinoidea</taxon>
        <taxon>Euechinoidea</taxon>
        <taxon>Echinacea</taxon>
        <taxon>Camarodonta</taxon>
        <taxon>Echinidea</taxon>
        <taxon>Strongylocentrotidae</taxon>
        <taxon>Strongylocentrotus</taxon>
    </lineage>
</organism>
<dbReference type="SUPFAM" id="SSF50729">
    <property type="entry name" value="PH domain-like"/>
    <property type="match status" value="1"/>
</dbReference>
<dbReference type="SMART" id="SM00324">
    <property type="entry name" value="RhoGAP"/>
    <property type="match status" value="1"/>
</dbReference>
<dbReference type="PROSITE" id="PS50003">
    <property type="entry name" value="PH_DOMAIN"/>
    <property type="match status" value="1"/>
</dbReference>
<dbReference type="OMA" id="PRAYTEH"/>
<dbReference type="KEGG" id="spu:582939"/>
<dbReference type="InterPro" id="IPR051025">
    <property type="entry name" value="RhoGAP"/>
</dbReference>
<reference evidence="7" key="1">
    <citation type="submission" date="2015-02" db="EMBL/GenBank/DDBJ databases">
        <title>Genome sequencing for Strongylocentrotus purpuratus.</title>
        <authorList>
            <person name="Murali S."/>
            <person name="Liu Y."/>
            <person name="Vee V."/>
            <person name="English A."/>
            <person name="Wang M."/>
            <person name="Skinner E."/>
            <person name="Han Y."/>
            <person name="Muzny D.M."/>
            <person name="Worley K.C."/>
            <person name="Gibbs R.A."/>
        </authorList>
    </citation>
    <scope>NUCLEOTIDE SEQUENCE</scope>
</reference>
<protein>
    <recommendedName>
        <fullName evidence="8">Rho GTPase activating protein</fullName>
    </recommendedName>
</protein>
<dbReference type="InterPro" id="IPR001849">
    <property type="entry name" value="PH_domain"/>
</dbReference>
<feature type="coiled-coil region" evidence="2">
    <location>
        <begin position="600"/>
        <end position="641"/>
    </location>
</feature>